<dbReference type="RefSeq" id="WP_153352085.1">
    <property type="nucleotide sequence ID" value="NZ_WIXI01000022.1"/>
</dbReference>
<gene>
    <name evidence="1" type="ORF">GAO09_00285</name>
</gene>
<proteinExistence type="predicted"/>
<sequence length="85" mass="9048">MTTIKLSTPVEHSGVTYSEITFDEPTVGDLAAADLVKGETHQMLAVLSSMSGVPIPALKKIKAKEFAKFSKAIDLGNEQEPTTGE</sequence>
<dbReference type="Proteomes" id="UP000435138">
    <property type="component" value="Unassembled WGS sequence"/>
</dbReference>
<name>A0A6A8A118_9HYPH</name>
<protein>
    <submittedName>
        <fullName evidence="1">Phage tail assembly protein</fullName>
    </submittedName>
</protein>
<comment type="caution">
    <text evidence="1">The sequence shown here is derived from an EMBL/GenBank/DDBJ whole genome shotgun (WGS) entry which is preliminary data.</text>
</comment>
<organism evidence="1 2">
    <name type="scientific">Endobacterium cereale</name>
    <dbReference type="NCBI Taxonomy" id="2663029"/>
    <lineage>
        <taxon>Bacteria</taxon>
        <taxon>Pseudomonadati</taxon>
        <taxon>Pseudomonadota</taxon>
        <taxon>Alphaproteobacteria</taxon>
        <taxon>Hyphomicrobiales</taxon>
        <taxon>Rhizobiaceae</taxon>
        <taxon>Endobacterium</taxon>
    </lineage>
</organism>
<evidence type="ECO:0000313" key="1">
    <source>
        <dbReference type="EMBL" id="MQY44512.1"/>
    </source>
</evidence>
<reference evidence="1 2" key="1">
    <citation type="submission" date="2019-11" db="EMBL/GenBank/DDBJ databases">
        <title>Genome analysis of Rhizobacterium cereale a novel genus and species isolated from maize roots in North Spain.</title>
        <authorList>
            <person name="Menendez E."/>
            <person name="Flores-Felix J.D."/>
            <person name="Ramirez-Bahena M.-H."/>
            <person name="Igual J.M."/>
            <person name="Garcia-Fraile P."/>
            <person name="Peix A."/>
            <person name="Velazquez E."/>
        </authorList>
    </citation>
    <scope>NUCLEOTIDE SEQUENCE [LARGE SCALE GENOMIC DNA]</scope>
    <source>
        <strain evidence="1 2">RZME27</strain>
    </source>
</reference>
<dbReference type="AlphaFoldDB" id="A0A6A8A118"/>
<dbReference type="Pfam" id="PF10109">
    <property type="entry name" value="Phage_TAC_7"/>
    <property type="match status" value="1"/>
</dbReference>
<accession>A0A6A8A118</accession>
<dbReference type="InterPro" id="IPR019289">
    <property type="entry name" value="Phage_tail_E/E"/>
</dbReference>
<evidence type="ECO:0000313" key="2">
    <source>
        <dbReference type="Proteomes" id="UP000435138"/>
    </source>
</evidence>
<dbReference type="EMBL" id="WIXI01000022">
    <property type="protein sequence ID" value="MQY44512.1"/>
    <property type="molecule type" value="Genomic_DNA"/>
</dbReference>
<keyword evidence="2" id="KW-1185">Reference proteome</keyword>